<dbReference type="OrthoDB" id="6191977at2"/>
<dbReference type="RefSeq" id="WP_092408746.1">
    <property type="nucleotide sequence ID" value="NZ_FOVF01000020.1"/>
</dbReference>
<dbReference type="Pfam" id="PF18914">
    <property type="entry name" value="DUF5666"/>
    <property type="match status" value="2"/>
</dbReference>
<dbReference type="EMBL" id="FOVF01000020">
    <property type="protein sequence ID" value="SFN41464.1"/>
    <property type="molecule type" value="Genomic_DNA"/>
</dbReference>
<evidence type="ECO:0000259" key="1">
    <source>
        <dbReference type="Pfam" id="PF18914"/>
    </source>
</evidence>
<dbReference type="InterPro" id="IPR043724">
    <property type="entry name" value="DUF5666"/>
</dbReference>
<proteinExistence type="predicted"/>
<dbReference type="STRING" id="578942.SAMN05216289_12013"/>
<feature type="domain" description="DUF5666" evidence="1">
    <location>
        <begin position="104"/>
        <end position="161"/>
    </location>
</feature>
<keyword evidence="3" id="KW-1185">Reference proteome</keyword>
<evidence type="ECO:0000313" key="3">
    <source>
        <dbReference type="Proteomes" id="UP000198575"/>
    </source>
</evidence>
<protein>
    <recommendedName>
        <fullName evidence="1">DUF5666 domain-containing protein</fullName>
    </recommendedName>
</protein>
<accession>A0A1I4YTV8</accession>
<organism evidence="2 3">
    <name type="scientific">Dokdonella immobilis</name>
    <dbReference type="NCBI Taxonomy" id="578942"/>
    <lineage>
        <taxon>Bacteria</taxon>
        <taxon>Pseudomonadati</taxon>
        <taxon>Pseudomonadota</taxon>
        <taxon>Gammaproteobacteria</taxon>
        <taxon>Lysobacterales</taxon>
        <taxon>Rhodanobacteraceae</taxon>
        <taxon>Dokdonella</taxon>
    </lineage>
</organism>
<dbReference type="AlphaFoldDB" id="A0A1I4YTV8"/>
<evidence type="ECO:0000313" key="2">
    <source>
        <dbReference type="EMBL" id="SFN41464.1"/>
    </source>
</evidence>
<gene>
    <name evidence="2" type="ORF">SAMN05216289_12013</name>
</gene>
<reference evidence="2 3" key="1">
    <citation type="submission" date="2016-10" db="EMBL/GenBank/DDBJ databases">
        <authorList>
            <person name="de Groot N.N."/>
        </authorList>
    </citation>
    <scope>NUCLEOTIDE SEQUENCE [LARGE SCALE GENOMIC DNA]</scope>
    <source>
        <strain evidence="2 3">CGMCC 1.7659</strain>
    </source>
</reference>
<feature type="domain" description="DUF5666" evidence="1">
    <location>
        <begin position="254"/>
        <end position="317"/>
    </location>
</feature>
<dbReference type="Proteomes" id="UP000198575">
    <property type="component" value="Unassembled WGS sequence"/>
</dbReference>
<sequence length="509" mass="52342">MHANPFHRVRRSSAKTPGRLVLIVALAVAPGLLAAAADSVIINGQRTFAIGPQTTYSLDGTAIPAEEAARIGAGYSAQVVAGNVAPDVSSGDAAQVDLRTLVRGPVTATDPLSVLRQPLVITAETVLVDIPGGDLANLEVGDLLDVSGFLDSNGAVAATRVALGSDPGADWKLFGQVSGLDGALFSIGAQAIDSTGVTPSGCVPALQDGQYVELESLPDAGYVNGSVLGQLTRLECEDPDFDDPPQGTIAASLEGIISALPDPLPTPASFGMLGVEVVTTAQTEYRAGTIEDLDVGVRVEVEGVFDAISATLTAHEVRFVQGQVRFEAPVDPADVAPGDSILIMGSSAAFSAQTRDEDGIVSGLPTPTQVELRGLIDRDGQIFATRVRERGQPDLTDTRLRGPVAEINAPQLTLLGVAVDTSTAQFRDHAGNVISSTEFFARVFPGTLVSAEDAVYDPIGATLVAGVVELEENTVPSAPRGASGPVGQGIARGTVTLIGADAIFAHGFE</sequence>
<name>A0A1I4YTV8_9GAMM</name>